<evidence type="ECO:0000313" key="3">
    <source>
        <dbReference type="Proteomes" id="UP000006666"/>
    </source>
</evidence>
<name>C7NFZ2_KYTSD</name>
<dbReference type="STRING" id="478801.Ksed_09460"/>
<keyword evidence="3" id="KW-1185">Reference proteome</keyword>
<evidence type="ECO:0000256" key="1">
    <source>
        <dbReference type="SAM" id="MobiDB-lite"/>
    </source>
</evidence>
<reference evidence="2 3" key="1">
    <citation type="journal article" date="2009" name="Stand. Genomic Sci.">
        <title>Complete genome sequence of Kytococcus sedentarius type strain (541).</title>
        <authorList>
            <person name="Sims D."/>
            <person name="Brettin T."/>
            <person name="Detter J.C."/>
            <person name="Han C."/>
            <person name="Lapidus A."/>
            <person name="Copeland A."/>
            <person name="Glavina Del Rio T."/>
            <person name="Nolan M."/>
            <person name="Chen F."/>
            <person name="Lucas S."/>
            <person name="Tice H."/>
            <person name="Cheng J.F."/>
            <person name="Bruce D."/>
            <person name="Goodwin L."/>
            <person name="Pitluck S."/>
            <person name="Ovchinnikova G."/>
            <person name="Pati A."/>
            <person name="Ivanova N."/>
            <person name="Mavrommatis K."/>
            <person name="Chen A."/>
            <person name="Palaniappan K."/>
            <person name="D'haeseleer P."/>
            <person name="Chain P."/>
            <person name="Bristow J."/>
            <person name="Eisen J.A."/>
            <person name="Markowitz V."/>
            <person name="Hugenholtz P."/>
            <person name="Schneider S."/>
            <person name="Goker M."/>
            <person name="Pukall R."/>
            <person name="Kyrpides N.C."/>
            <person name="Klenk H.P."/>
        </authorList>
    </citation>
    <scope>NUCLEOTIDE SEQUENCE [LARGE SCALE GENOMIC DNA]</scope>
    <source>
        <strain evidence="3">ATCC 14392 / DSM 20547 / JCM 11482 / CCUG 33030 / NBRC 15357 / NCTC 11040 / CCM 314 / 541</strain>
    </source>
</reference>
<dbReference type="KEGG" id="kse:Ksed_09460"/>
<protein>
    <submittedName>
        <fullName evidence="2">Uncharacterized protein</fullName>
    </submittedName>
</protein>
<proteinExistence type="predicted"/>
<evidence type="ECO:0000313" key="2">
    <source>
        <dbReference type="EMBL" id="ACV05992.1"/>
    </source>
</evidence>
<dbReference type="EMBL" id="CP001686">
    <property type="protein sequence ID" value="ACV05992.1"/>
    <property type="molecule type" value="Genomic_DNA"/>
</dbReference>
<gene>
    <name evidence="2" type="ordered locus">Ksed_09460</name>
</gene>
<feature type="region of interest" description="Disordered" evidence="1">
    <location>
        <begin position="14"/>
        <end position="34"/>
    </location>
</feature>
<dbReference type="HOGENOM" id="CLU_1276267_0_0_11"/>
<dbReference type="AlphaFoldDB" id="C7NFZ2"/>
<sequence>MVAVSTGVVALTGCSGGQVDEPSSDAEASAAAEKAHWEEAGKQLAEYYELSDPPEVEVVRYVATEELDEVLTQCLRESGWSVDSGGGVDVPEGQESKYKEAQYVCAQMYPTPARYDQEWGDDQLRQQYAWTTEFVVPCLEEAGHPITNIPSESVFLERWTSERPFFPFEQVQIPGGGSAEQFNKAWNDLEAQCPQMMPGSVMWDGVSIEEWKAQRG</sequence>
<organism evidence="2 3">
    <name type="scientific">Kytococcus sedentarius (strain ATCC 14392 / DSM 20547 / JCM 11482 / CCUG 33030 / NBRC 15357 / NCTC 11040 / CCM 314 / 541)</name>
    <name type="common">Micrococcus sedentarius</name>
    <dbReference type="NCBI Taxonomy" id="478801"/>
    <lineage>
        <taxon>Bacteria</taxon>
        <taxon>Bacillati</taxon>
        <taxon>Actinomycetota</taxon>
        <taxon>Actinomycetes</taxon>
        <taxon>Micrococcales</taxon>
        <taxon>Kytococcaceae</taxon>
        <taxon>Kytococcus</taxon>
    </lineage>
</organism>
<accession>C7NFZ2</accession>
<dbReference type="Proteomes" id="UP000006666">
    <property type="component" value="Chromosome"/>
</dbReference>